<name>A0A9J7HW36_BRAFL</name>
<dbReference type="Pfam" id="PF00431">
    <property type="entry name" value="CUB"/>
    <property type="match status" value="1"/>
</dbReference>
<evidence type="ECO:0000313" key="10">
    <source>
        <dbReference type="RefSeq" id="XP_035665570.1"/>
    </source>
</evidence>
<dbReference type="InterPro" id="IPR000859">
    <property type="entry name" value="CUB_dom"/>
</dbReference>
<dbReference type="InterPro" id="IPR016187">
    <property type="entry name" value="CTDL_fold"/>
</dbReference>
<feature type="domain" description="C-type lectin" evidence="7">
    <location>
        <begin position="308"/>
        <end position="427"/>
    </location>
</feature>
<dbReference type="Proteomes" id="UP000001554">
    <property type="component" value="Unplaced"/>
</dbReference>
<dbReference type="CDD" id="cd00037">
    <property type="entry name" value="CLECT"/>
    <property type="match status" value="2"/>
</dbReference>
<dbReference type="Pfam" id="PF00059">
    <property type="entry name" value="Lectin_C"/>
    <property type="match status" value="2"/>
</dbReference>
<evidence type="ECO:0000259" key="6">
    <source>
        <dbReference type="PROSITE" id="PS50026"/>
    </source>
</evidence>
<evidence type="ECO:0000256" key="3">
    <source>
        <dbReference type="ARBA" id="ARBA00023157"/>
    </source>
</evidence>
<feature type="domain" description="CUB" evidence="5">
    <location>
        <begin position="1"/>
        <end position="108"/>
    </location>
</feature>
<dbReference type="PROSITE" id="PS50041">
    <property type="entry name" value="C_TYPE_LECTIN_2"/>
    <property type="match status" value="2"/>
</dbReference>
<feature type="domain" description="EGF-like" evidence="6">
    <location>
        <begin position="251"/>
        <end position="291"/>
    </location>
</feature>
<dbReference type="Gene3D" id="2.10.25.10">
    <property type="entry name" value="Laminin"/>
    <property type="match status" value="2"/>
</dbReference>
<dbReference type="SUPFAM" id="SSF57196">
    <property type="entry name" value="EGF/Laminin"/>
    <property type="match status" value="2"/>
</dbReference>
<dbReference type="CDD" id="cd00041">
    <property type="entry name" value="CUB"/>
    <property type="match status" value="1"/>
</dbReference>
<keyword evidence="3" id="KW-1015">Disulfide bond</keyword>
<dbReference type="InterPro" id="IPR018097">
    <property type="entry name" value="EGF_Ca-bd_CS"/>
</dbReference>
<dbReference type="SMART" id="SM00042">
    <property type="entry name" value="CUB"/>
    <property type="match status" value="1"/>
</dbReference>
<reference evidence="10" key="1">
    <citation type="submission" date="2025-08" db="UniProtKB">
        <authorList>
            <consortium name="RefSeq"/>
        </authorList>
    </citation>
    <scope>IDENTIFICATION</scope>
    <source>
        <strain evidence="10">S238N-H82</strain>
        <tissue evidence="10">Testes</tissue>
    </source>
</reference>
<accession>A0A9J7HW36</accession>
<evidence type="ECO:0000256" key="2">
    <source>
        <dbReference type="ARBA" id="ARBA00022737"/>
    </source>
</evidence>
<dbReference type="InterPro" id="IPR016186">
    <property type="entry name" value="C-type_lectin-like/link_sf"/>
</dbReference>
<dbReference type="SUPFAM" id="SSF56436">
    <property type="entry name" value="C-type lectin-like"/>
    <property type="match status" value="2"/>
</dbReference>
<dbReference type="Pfam" id="PF14670">
    <property type="entry name" value="FXa_inhibition"/>
    <property type="match status" value="2"/>
</dbReference>
<dbReference type="OrthoDB" id="10032136at2759"/>
<dbReference type="InterPro" id="IPR001881">
    <property type="entry name" value="EGF-like_Ca-bd_dom"/>
</dbReference>
<dbReference type="Gene3D" id="2.60.120.290">
    <property type="entry name" value="Spermadhesin, CUB domain"/>
    <property type="match status" value="1"/>
</dbReference>
<dbReference type="PANTHER" id="PTHR22801">
    <property type="entry name" value="LITHOSTATHINE"/>
    <property type="match status" value="1"/>
</dbReference>
<dbReference type="SMART" id="SM00034">
    <property type="entry name" value="CLECT"/>
    <property type="match status" value="2"/>
</dbReference>
<dbReference type="PROSITE" id="PS01187">
    <property type="entry name" value="EGF_CA"/>
    <property type="match status" value="1"/>
</dbReference>
<dbReference type="PROSITE" id="PS01186">
    <property type="entry name" value="EGF_2"/>
    <property type="match status" value="1"/>
</dbReference>
<dbReference type="CDD" id="cd00054">
    <property type="entry name" value="EGF_CA"/>
    <property type="match status" value="1"/>
</dbReference>
<dbReference type="PROSITE" id="PS00010">
    <property type="entry name" value="ASX_HYDROXYL"/>
    <property type="match status" value="2"/>
</dbReference>
<dbReference type="FunFam" id="2.10.25.10:FF:000240">
    <property type="entry name" value="Vitamin K-dependent protein S"/>
    <property type="match status" value="1"/>
</dbReference>
<gene>
    <name evidence="10" type="primary">LOC118408822</name>
</gene>
<dbReference type="KEGG" id="bfo:118408822"/>
<dbReference type="AlphaFoldDB" id="A0A9J7HW36"/>
<keyword evidence="1 4" id="KW-0245">EGF-like domain</keyword>
<protein>
    <submittedName>
        <fullName evidence="10">Uncharacterized protein LOC118408822</fullName>
    </submittedName>
</protein>
<feature type="domain" description="C-type lectin" evidence="7">
    <location>
        <begin position="457"/>
        <end position="569"/>
    </location>
</feature>
<dbReference type="InterPro" id="IPR050801">
    <property type="entry name" value="Ca-Dep_Lectins_ImmuneDev"/>
</dbReference>
<evidence type="ECO:0000256" key="1">
    <source>
        <dbReference type="ARBA" id="ARBA00022536"/>
    </source>
</evidence>
<dbReference type="Gene3D" id="3.10.100.10">
    <property type="entry name" value="Mannose-Binding Protein A, subunit A"/>
    <property type="match status" value="2"/>
</dbReference>
<dbReference type="SUPFAM" id="SSF49854">
    <property type="entry name" value="Spermadhesin, CUB domain"/>
    <property type="match status" value="1"/>
</dbReference>
<dbReference type="GeneID" id="118408822"/>
<evidence type="ECO:0000259" key="5">
    <source>
        <dbReference type="PROSITE" id="PS01180"/>
    </source>
</evidence>
<dbReference type="InterPro" id="IPR000922">
    <property type="entry name" value="Lectin_gal-bd_dom"/>
</dbReference>
<dbReference type="PROSITE" id="PS50026">
    <property type="entry name" value="EGF_3"/>
    <property type="match status" value="1"/>
</dbReference>
<dbReference type="Gene3D" id="2.60.120.740">
    <property type="match status" value="1"/>
</dbReference>
<dbReference type="InterPro" id="IPR001304">
    <property type="entry name" value="C-type_lectin-like"/>
</dbReference>
<dbReference type="InterPro" id="IPR000152">
    <property type="entry name" value="EGF-type_Asp/Asn_hydroxyl_site"/>
</dbReference>
<organism evidence="9 10">
    <name type="scientific">Branchiostoma floridae</name>
    <name type="common">Florida lancelet</name>
    <name type="synonym">Amphioxus</name>
    <dbReference type="NCBI Taxonomy" id="7739"/>
    <lineage>
        <taxon>Eukaryota</taxon>
        <taxon>Metazoa</taxon>
        <taxon>Chordata</taxon>
        <taxon>Cephalochordata</taxon>
        <taxon>Leptocardii</taxon>
        <taxon>Amphioxiformes</taxon>
        <taxon>Branchiostomatidae</taxon>
        <taxon>Branchiostoma</taxon>
    </lineage>
</organism>
<dbReference type="PANTHER" id="PTHR22801:SF63">
    <property type="entry name" value="C-TYPE LECTIN DOMAIN-CONTAINING PROTEIN"/>
    <property type="match status" value="1"/>
</dbReference>
<dbReference type="InterPro" id="IPR043159">
    <property type="entry name" value="Lectin_gal-bd_sf"/>
</dbReference>
<dbReference type="PROSITE" id="PS01180">
    <property type="entry name" value="CUB"/>
    <property type="match status" value="1"/>
</dbReference>
<dbReference type="GO" id="GO:0005509">
    <property type="term" value="F:calcium ion binding"/>
    <property type="evidence" value="ECO:0007669"/>
    <property type="project" value="InterPro"/>
</dbReference>
<feature type="domain" description="SUEL-type lectin" evidence="8">
    <location>
        <begin position="124"/>
        <end position="210"/>
    </location>
</feature>
<keyword evidence="9" id="KW-1185">Reference proteome</keyword>
<evidence type="ECO:0000259" key="8">
    <source>
        <dbReference type="PROSITE" id="PS50228"/>
    </source>
</evidence>
<comment type="caution">
    <text evidence="4">Lacks conserved residue(s) required for the propagation of feature annotation.</text>
</comment>
<dbReference type="RefSeq" id="XP_035665570.1">
    <property type="nucleotide sequence ID" value="XM_035809677.1"/>
</dbReference>
<dbReference type="InterPro" id="IPR035914">
    <property type="entry name" value="Sperma_CUB_dom_sf"/>
</dbReference>
<dbReference type="SMART" id="SM00179">
    <property type="entry name" value="EGF_CA"/>
    <property type="match status" value="2"/>
</dbReference>
<keyword evidence="2" id="KW-0677">Repeat</keyword>
<sequence length="607" mass="64989">MATNGTITSGDHGWRNYSSDSLCSWTIEAPSGMAVSLTFLTFDLADDGDCLSDYVAVYDGSSQSSVLLGRFCEGNPGVVNSTGNLMHVTFVSNSSLEAAGFRATFGQIQPPANGSIIPAYVIRGCEDATVTLSCPAGRVPFTSFAMFGRVHGWFCSSSSSQTYCTSSTATSTVRSACDNQQGCQVVASTSAYGDPCPDETEYLEVSYQCDVDECATGNGGCSQNCTNTKGSYSCSCQTGYNLNDDGASCDDIDECADANGGCEHVCTNTEGSFQCSCHLGQTLNGDGLNCDGWDLPESCPTNDFINLPNNKTYTATSNELVDYATAQTRCAAVGGMVAVPRDWNEQEYLVFYKNCISNQNFWLGLSRPDGTWVDGQDAALGEFAAWAPDEPGSGSCSHLVYGTNLNSQRRNLWSDASCSSTFKYICETAVQTTTPPPTTPIATTTAAGCPKADYVHFNGVCYKSFAEQKTWGDAKQTCAADGGMLAIPKDNATNTFLANLEGVNGRWLGLSRANSDGQWVFEDGQTLTSSDYSNWYPDEPGPVDCVGYMRTESRWDAKDCSKLKGFICQIYEAVQTTTTPPTTPTTTTTTGIALYNCYVKVSSMYQI</sequence>
<proteinExistence type="predicted"/>
<dbReference type="GO" id="GO:0030246">
    <property type="term" value="F:carbohydrate binding"/>
    <property type="evidence" value="ECO:0007669"/>
    <property type="project" value="InterPro"/>
</dbReference>
<dbReference type="PROSITE" id="PS50228">
    <property type="entry name" value="SUEL_LECTIN"/>
    <property type="match status" value="1"/>
</dbReference>
<evidence type="ECO:0000313" key="9">
    <source>
        <dbReference type="Proteomes" id="UP000001554"/>
    </source>
</evidence>
<evidence type="ECO:0000256" key="4">
    <source>
        <dbReference type="PROSITE-ProRule" id="PRU00076"/>
    </source>
</evidence>
<evidence type="ECO:0000259" key="7">
    <source>
        <dbReference type="PROSITE" id="PS50041"/>
    </source>
</evidence>
<dbReference type="SMART" id="SM00181">
    <property type="entry name" value="EGF"/>
    <property type="match status" value="2"/>
</dbReference>
<dbReference type="FunFam" id="2.60.120.290:FF:000005">
    <property type="entry name" value="Procollagen C-endopeptidase enhancer 1"/>
    <property type="match status" value="1"/>
</dbReference>
<dbReference type="InterPro" id="IPR000742">
    <property type="entry name" value="EGF"/>
</dbReference>
<dbReference type="Pfam" id="PF02140">
    <property type="entry name" value="SUEL_Lectin"/>
    <property type="match status" value="1"/>
</dbReference>